<keyword evidence="4" id="KW-1185">Reference proteome</keyword>
<evidence type="ECO:0000313" key="4">
    <source>
        <dbReference type="Proteomes" id="UP000485058"/>
    </source>
</evidence>
<sequence length="156" mass="16618">MEGAPGCTAGSLLSRPHEAPHGRHGGDHAVMAASLGCLSVMQALPLLISRWIIKLRGRHREVQCSCDGLVDQGRASWGLGAREGQDACTHRLVCLTGWSAAVPRRVIDRWLTPLKPSAVRLLGRPPPLGTWLLPDGSRGSALKDDNTGRSVGCCDT</sequence>
<dbReference type="Proteomes" id="UP000485058">
    <property type="component" value="Unassembled WGS sequence"/>
</dbReference>
<comment type="caution">
    <text evidence="3">The sequence shown here is derived from an EMBL/GenBank/DDBJ whole genome shotgun (WGS) entry which is preliminary data.</text>
</comment>
<name>A0A699YV44_HAELA</name>
<protein>
    <submittedName>
        <fullName evidence="3">Uncharacterized protein</fullName>
    </submittedName>
</protein>
<keyword evidence="2" id="KW-0812">Transmembrane</keyword>
<feature type="region of interest" description="Disordered" evidence="1">
    <location>
        <begin position="1"/>
        <end position="25"/>
    </location>
</feature>
<dbReference type="EMBL" id="BLLF01000611">
    <property type="protein sequence ID" value="GFH13431.1"/>
    <property type="molecule type" value="Genomic_DNA"/>
</dbReference>
<evidence type="ECO:0000256" key="2">
    <source>
        <dbReference type="SAM" id="Phobius"/>
    </source>
</evidence>
<accession>A0A699YV44</accession>
<feature type="transmembrane region" description="Helical" evidence="2">
    <location>
        <begin position="29"/>
        <end position="53"/>
    </location>
</feature>
<evidence type="ECO:0000313" key="3">
    <source>
        <dbReference type="EMBL" id="GFH13431.1"/>
    </source>
</evidence>
<feature type="compositionally biased region" description="Basic and acidic residues" evidence="1">
    <location>
        <begin position="15"/>
        <end position="25"/>
    </location>
</feature>
<dbReference type="AlphaFoldDB" id="A0A699YV44"/>
<proteinExistence type="predicted"/>
<evidence type="ECO:0000256" key="1">
    <source>
        <dbReference type="SAM" id="MobiDB-lite"/>
    </source>
</evidence>
<organism evidence="3 4">
    <name type="scientific">Haematococcus lacustris</name>
    <name type="common">Green alga</name>
    <name type="synonym">Haematococcus pluvialis</name>
    <dbReference type="NCBI Taxonomy" id="44745"/>
    <lineage>
        <taxon>Eukaryota</taxon>
        <taxon>Viridiplantae</taxon>
        <taxon>Chlorophyta</taxon>
        <taxon>core chlorophytes</taxon>
        <taxon>Chlorophyceae</taxon>
        <taxon>CS clade</taxon>
        <taxon>Chlamydomonadales</taxon>
        <taxon>Haematococcaceae</taxon>
        <taxon>Haematococcus</taxon>
    </lineage>
</organism>
<reference evidence="3 4" key="1">
    <citation type="submission" date="2020-02" db="EMBL/GenBank/DDBJ databases">
        <title>Draft genome sequence of Haematococcus lacustris strain NIES-144.</title>
        <authorList>
            <person name="Morimoto D."/>
            <person name="Nakagawa S."/>
            <person name="Yoshida T."/>
            <person name="Sawayama S."/>
        </authorList>
    </citation>
    <scope>NUCLEOTIDE SEQUENCE [LARGE SCALE GENOMIC DNA]</scope>
    <source>
        <strain evidence="3 4">NIES-144</strain>
    </source>
</reference>
<keyword evidence="2" id="KW-0472">Membrane</keyword>
<keyword evidence="2" id="KW-1133">Transmembrane helix</keyword>
<gene>
    <name evidence="3" type="ORF">HaLaN_09316</name>
</gene>